<dbReference type="InterPro" id="IPR011043">
    <property type="entry name" value="Gal_Oxase/kelch_b-propeller"/>
</dbReference>
<sequence>MDEIWFGNNIPSGISVLIDVDGGVEVLPSGTPCNNSSCIYFNNSIYCFWGKRGIHSTQSSRFDLDLNRWIKLTPMPKLDYRCSSIIFNGNILISGYWNRNLWLYSIDIDSFSTIPYEFKEDKRKILINAERLYLIECPGSIYESEVGSYSNWKWVGKSTIGNKCIVHIIKEEYTFRKFNNPHHDDNSNAFYNSISLNSCQYSSLSLSFPRLLLLSNVWFVYDTISWSTSLVKNKLNISVIE</sequence>
<comment type="caution">
    <text evidence="1">The sequence shown here is derived from an EMBL/GenBank/DDBJ whole genome shotgun (WGS) entry which is preliminary data.</text>
</comment>
<dbReference type="AlphaFoldDB" id="A0AAU9KBW9"/>
<evidence type="ECO:0000313" key="1">
    <source>
        <dbReference type="EMBL" id="CAG9334738.1"/>
    </source>
</evidence>
<dbReference type="EMBL" id="CAJZBQ010000060">
    <property type="protein sequence ID" value="CAG9334738.1"/>
    <property type="molecule type" value="Genomic_DNA"/>
</dbReference>
<evidence type="ECO:0008006" key="3">
    <source>
        <dbReference type="Google" id="ProtNLM"/>
    </source>
</evidence>
<protein>
    <recommendedName>
        <fullName evidence="3">F-box/kelch-repeat protein</fullName>
    </recommendedName>
</protein>
<gene>
    <name evidence="1" type="ORF">BSTOLATCC_MIC62323</name>
</gene>
<name>A0AAU9KBW9_9CILI</name>
<reference evidence="1" key="1">
    <citation type="submission" date="2021-09" db="EMBL/GenBank/DDBJ databases">
        <authorList>
            <consortium name="AG Swart"/>
            <person name="Singh M."/>
            <person name="Singh A."/>
            <person name="Seah K."/>
            <person name="Emmerich C."/>
        </authorList>
    </citation>
    <scope>NUCLEOTIDE SEQUENCE</scope>
    <source>
        <strain evidence="1">ATCC30299</strain>
    </source>
</reference>
<evidence type="ECO:0000313" key="2">
    <source>
        <dbReference type="Proteomes" id="UP001162131"/>
    </source>
</evidence>
<keyword evidence="2" id="KW-1185">Reference proteome</keyword>
<dbReference type="InterPro" id="IPR015915">
    <property type="entry name" value="Kelch-typ_b-propeller"/>
</dbReference>
<organism evidence="1 2">
    <name type="scientific">Blepharisma stoltei</name>
    <dbReference type="NCBI Taxonomy" id="1481888"/>
    <lineage>
        <taxon>Eukaryota</taxon>
        <taxon>Sar</taxon>
        <taxon>Alveolata</taxon>
        <taxon>Ciliophora</taxon>
        <taxon>Postciliodesmatophora</taxon>
        <taxon>Heterotrichea</taxon>
        <taxon>Heterotrichida</taxon>
        <taxon>Blepharismidae</taxon>
        <taxon>Blepharisma</taxon>
    </lineage>
</organism>
<dbReference type="SUPFAM" id="SSF50965">
    <property type="entry name" value="Galactose oxidase, central domain"/>
    <property type="match status" value="1"/>
</dbReference>
<dbReference type="Proteomes" id="UP001162131">
    <property type="component" value="Unassembled WGS sequence"/>
</dbReference>
<proteinExistence type="predicted"/>
<accession>A0AAU9KBW9</accession>
<dbReference type="Gene3D" id="2.120.10.80">
    <property type="entry name" value="Kelch-type beta propeller"/>
    <property type="match status" value="1"/>
</dbReference>